<dbReference type="Gene3D" id="3.40.50.720">
    <property type="entry name" value="NAD(P)-binding Rossmann-like Domain"/>
    <property type="match status" value="1"/>
</dbReference>
<proteinExistence type="inferred from homology"/>
<sequence>MVDENMTVVIGADRGIGRAIFDGLRNAGSVDVVVGLGDEIDFSDPAAVAASFADIAARGTIGRVVFCYIDESAFVPAPIIEMDEPAWDATGERSLRAAFVTLQEVHRNIVDGGRVILVLPTVGAVGVAGLVPLCSAVEGIRVMAKAVARRWGARSITVNTIEVELSAFILGDEPVGDRILPAVSTLGAAALPAGSAVGDVVGLIGMLSTEAAGAVTGALLVADRGTVMLP</sequence>
<evidence type="ECO:0000313" key="2">
    <source>
        <dbReference type="EMBL" id="CAB4619864.1"/>
    </source>
</evidence>
<dbReference type="Pfam" id="PF13561">
    <property type="entry name" value="adh_short_C2"/>
    <property type="match status" value="1"/>
</dbReference>
<evidence type="ECO:0000256" key="1">
    <source>
        <dbReference type="ARBA" id="ARBA00006484"/>
    </source>
</evidence>
<gene>
    <name evidence="2" type="ORF">UFOPK1835_01690</name>
</gene>
<reference evidence="2" key="1">
    <citation type="submission" date="2020-05" db="EMBL/GenBank/DDBJ databases">
        <authorList>
            <person name="Chiriac C."/>
            <person name="Salcher M."/>
            <person name="Ghai R."/>
            <person name="Kavagutti S V."/>
        </authorList>
    </citation>
    <scope>NUCLEOTIDE SEQUENCE</scope>
</reference>
<protein>
    <submittedName>
        <fullName evidence="2">Unannotated protein</fullName>
    </submittedName>
</protein>
<accession>A0A6J6I980</accession>
<organism evidence="2">
    <name type="scientific">freshwater metagenome</name>
    <dbReference type="NCBI Taxonomy" id="449393"/>
    <lineage>
        <taxon>unclassified sequences</taxon>
        <taxon>metagenomes</taxon>
        <taxon>ecological metagenomes</taxon>
    </lineage>
</organism>
<name>A0A6J6I980_9ZZZZ</name>
<dbReference type="InterPro" id="IPR036291">
    <property type="entry name" value="NAD(P)-bd_dom_sf"/>
</dbReference>
<dbReference type="SUPFAM" id="SSF51735">
    <property type="entry name" value="NAD(P)-binding Rossmann-fold domains"/>
    <property type="match status" value="1"/>
</dbReference>
<dbReference type="InterPro" id="IPR002347">
    <property type="entry name" value="SDR_fam"/>
</dbReference>
<dbReference type="GO" id="GO:0016616">
    <property type="term" value="F:oxidoreductase activity, acting on the CH-OH group of donors, NAD or NADP as acceptor"/>
    <property type="evidence" value="ECO:0007669"/>
    <property type="project" value="TreeGrafter"/>
</dbReference>
<comment type="similarity">
    <text evidence="1">Belongs to the short-chain dehydrogenases/reductases (SDR) family.</text>
</comment>
<dbReference type="EMBL" id="CAEZUP010000092">
    <property type="protein sequence ID" value="CAB4619864.1"/>
    <property type="molecule type" value="Genomic_DNA"/>
</dbReference>
<dbReference type="PANTHER" id="PTHR42760">
    <property type="entry name" value="SHORT-CHAIN DEHYDROGENASES/REDUCTASES FAMILY MEMBER"/>
    <property type="match status" value="1"/>
</dbReference>
<dbReference type="AlphaFoldDB" id="A0A6J6I980"/>